<reference evidence="2" key="1">
    <citation type="journal article" date="2011" name="PLoS Genet.">
        <title>Genomic analysis of the necrotrophic fungal pathogens Sclerotinia sclerotiorum and Botrytis cinerea.</title>
        <authorList>
            <person name="Amselem J."/>
            <person name="Cuomo C.A."/>
            <person name="van Kan J.A."/>
            <person name="Viaud M."/>
            <person name="Benito E.P."/>
            <person name="Couloux A."/>
            <person name="Coutinho P.M."/>
            <person name="de Vries R.P."/>
            <person name="Dyer P.S."/>
            <person name="Fillinger S."/>
            <person name="Fournier E."/>
            <person name="Gout L."/>
            <person name="Hahn M."/>
            <person name="Kohn L."/>
            <person name="Lapalu N."/>
            <person name="Plummer K.M."/>
            <person name="Pradier J.M."/>
            <person name="Quevillon E."/>
            <person name="Sharon A."/>
            <person name="Simon A."/>
            <person name="ten Have A."/>
            <person name="Tudzynski B."/>
            <person name="Tudzynski P."/>
            <person name="Wincker P."/>
            <person name="Andrew M."/>
            <person name="Anthouard V."/>
            <person name="Beever R.E."/>
            <person name="Beffa R."/>
            <person name="Benoit I."/>
            <person name="Bouzid O."/>
            <person name="Brault B."/>
            <person name="Chen Z."/>
            <person name="Choquer M."/>
            <person name="Collemare J."/>
            <person name="Cotton P."/>
            <person name="Danchin E.G."/>
            <person name="Da Silva C."/>
            <person name="Gautier A."/>
            <person name="Giraud C."/>
            <person name="Giraud T."/>
            <person name="Gonzalez C."/>
            <person name="Grossetete S."/>
            <person name="Guldener U."/>
            <person name="Henrissat B."/>
            <person name="Howlett B.J."/>
            <person name="Kodira C."/>
            <person name="Kretschmer M."/>
            <person name="Lappartient A."/>
            <person name="Leroch M."/>
            <person name="Levis C."/>
            <person name="Mauceli E."/>
            <person name="Neuveglise C."/>
            <person name="Oeser B."/>
            <person name="Pearson M."/>
            <person name="Poulain J."/>
            <person name="Poussereau N."/>
            <person name="Quesneville H."/>
            <person name="Rascle C."/>
            <person name="Schumacher J."/>
            <person name="Segurens B."/>
            <person name="Sexton A."/>
            <person name="Silva E."/>
            <person name="Sirven C."/>
            <person name="Soanes D.M."/>
            <person name="Talbot N.J."/>
            <person name="Templeton M."/>
            <person name="Yandava C."/>
            <person name="Yarden O."/>
            <person name="Zeng Q."/>
            <person name="Rollins J.A."/>
            <person name="Lebrun M.H."/>
            <person name="Dickman M."/>
        </authorList>
    </citation>
    <scope>NUCLEOTIDE SEQUENCE [LARGE SCALE GENOMIC DNA]</scope>
    <source>
        <strain evidence="2">T4</strain>
    </source>
</reference>
<evidence type="ECO:0000313" key="1">
    <source>
        <dbReference type="EMBL" id="CCD45235.1"/>
    </source>
</evidence>
<dbReference type="STRING" id="999810.G2XXF7"/>
<dbReference type="InParanoid" id="G2XXF7"/>
<evidence type="ECO:0000313" key="2">
    <source>
        <dbReference type="Proteomes" id="UP000008177"/>
    </source>
</evidence>
<sequence>MADGAKNQLWAAVANKGNAKGEVLKGEYYTPVGIFGNGNKYAGDEKLADELWEWTEKELEAYNA</sequence>
<proteinExistence type="predicted"/>
<protein>
    <submittedName>
        <fullName evidence="1">Uncharacterized protein</fullName>
    </submittedName>
</protein>
<accession>G2XXF7</accession>
<name>G2XXF7_BOTF4</name>
<gene>
    <name evidence="1" type="ORF">BofuT4_P009520.1</name>
</gene>
<dbReference type="AlphaFoldDB" id="G2XXF7"/>
<dbReference type="HOGENOM" id="CLU_195657_0_0_1"/>
<organism evidence="1 2">
    <name type="scientific">Botryotinia fuckeliana (strain T4)</name>
    <name type="common">Noble rot fungus</name>
    <name type="synonym">Botrytis cinerea</name>
    <dbReference type="NCBI Taxonomy" id="999810"/>
    <lineage>
        <taxon>Eukaryota</taxon>
        <taxon>Fungi</taxon>
        <taxon>Dikarya</taxon>
        <taxon>Ascomycota</taxon>
        <taxon>Pezizomycotina</taxon>
        <taxon>Leotiomycetes</taxon>
        <taxon>Helotiales</taxon>
        <taxon>Sclerotiniaceae</taxon>
        <taxon>Botrytis</taxon>
    </lineage>
</organism>
<dbReference type="Proteomes" id="UP000008177">
    <property type="component" value="Unplaced contigs"/>
</dbReference>
<dbReference type="EMBL" id="FQ790275">
    <property type="protein sequence ID" value="CCD45235.1"/>
    <property type="molecule type" value="Genomic_DNA"/>
</dbReference>